<feature type="region of interest" description="Disordered" evidence="2">
    <location>
        <begin position="87"/>
        <end position="308"/>
    </location>
</feature>
<feature type="region of interest" description="Disordered" evidence="2">
    <location>
        <begin position="825"/>
        <end position="901"/>
    </location>
</feature>
<sequence>MVLQLLHGRQESPAMDSDGRPTFKFSLLTLCEGSVQQKTRDTAAVAGGWFWGRGQRTRLNEFPAKCKSLETQKTAVAARHGLQSLGKVAVSRRMPPPANLPSLKAENKGNDPNVNIVPKDGSGWASRAEAGEERQQETPPPQNKPAPPQSQEPSTGGSRSWANNKQPQQLEGSPRVSSHFHQEFPSLQAAGEAEKGDGQDEEPYGPGPSLRPQNVGSWREGGGRNLNTSSSPPEMDTKPQEEGSTSLGTSTPPVEAEETGRNATTEGQREKKDSRERIPPSVPSQPKLNGGQQPPAGVPTHFDPAFRSMMPPYMFHAYPQMTFAPGQGNVRYPVPQDGGKGSRSARLQQPPPQSWLQDPDRPSIISATELKELDNLDTDADEGWAGAQMEVDYTEKLNFSDDEEAAKDKGENWEWIRSRTSDNQEGWKEGSEERGGSKTSWADSVDPRAPSPGILGQYNKPAASQDYQSGTRPVGSSAARGNKPQAAVAPGADEDSDPWRQKRKKQSEISEAVERARRRREEEERRMEEQRLAACAEKLKRLNEKHRPPNEAKPDQTTNEESVAAGEEALSLSVPASSPVPLVPVPQPEVPVVQAPLSERVNRDMERMERVETSAEEEPKLTRQASPPVHRPVTVAPEPQDEGETSLPEVCPLVQENQTDRPSVPIRDYFNMEDNRVDEAHLSLSHIEPPGGDEVPIAPPQLEGEAAAAMRPSVISGYSKQFQKSLPPRFLRQQEQMKQQQWQQQQQQSGGSVSPSGGGSVPATQQQQHRSMYQPMGPHHQHLPSMGFDPRWLMMQSYMDPRMMSGRPPMDIPANIHPGRMPQKQIVRREPGDNSSSSSDSFDHLSRPVRDHGFPSDSRMVWGSDPYPQSEPLPSVTPPKGRDDNKEQRMDSGLDLDRSLPAIYAQDHGAVDSRKSNFFRDAESLSAFTQGPEDVSGPLDRAPVSSAFDADDRGLPSGEEVEALGQAMLQRSVSQGSSHSLKLDEPRFDGLPLATKSLELPDTGERAADKPQSELYSQAAVTSNRATPPADGLHKPEKLALPAPSKQKAELRWGGRSGSGRRDGPGGERPVRRSGPIKKPVLRDMKEEREQREEREKRHERGDKGDRPKKDQSAKASSAAAAVSESSRAQSDGKREAAEADEAPAAHHRTRDSQPSSGVPTSSSQEEKADKLPSNDKHPEPKLPSRKESHLPARPYRREERERERERDRDRDKEADKEREWPLDSSLKGRGRGEYYSRGRSYRGSYSGRGRGSRGRSRAEFANREPRLRSDLPSAGGAAAFRNREESETRSESSDFEVIPKRRRRRGSDTDSESEGGRESASDTGPSDREPSTKPSRPLRRDLPGEGRSGPHKMGFDPPHIGEKAGMRGDDDSRPKPGFLPKGEPSRRGRGGLYSRRGGTRERGGPRSAPLRRPGPRDSSSQWPSKPMETFRPEDTESSTRFNNPHTDRRPPKMEGKKFGEGAPQNSRERPRRSRPARPPRPDKPPRFRRLKEREAAVLGAGDTAASPPVSLPSVPAAAAPSCAPALVSLSPTMSRAPGTPVTVPAEVAPAHDQTSPLNNSLPETSSPTITAVGSKSPDLSNQNSSDQANEEWETASESSDFNERREREERKGALEAANEVATASAPAPTPPQGTLTPNKSPPDGGVTPKREGSQAAKRSFSNQRPTERQNRRPQSGAKPSRSYAGGKGERRGGGKAGRKGPAAQQSSETSASGAGGTSQRPGKEQPARRRDESKQTPKKPKENALSQFDLNNYASVVIIDDHPEVTTTEDPQSSANDDGFTEVVSRKQQKRLQDEEKRKKEEQTSQNWGKKGSSEKSRGSGGKLPPRFAKKQSSQQHPQQLPQQQPQQQQAAQSQPPVAPAPTSQQQPAVSAAQHPHHTPSQPAAPPQALEGAVAPLPSIPPPSVEFTSKSLPPAPAQPHSTLGTELWENKVAGSTVLPDVKKLGPISPPQPPSVSAWNKPLTSFTGTVSSEGGKPGADGSIELGIDSIQFGAPSSAGSTDSDGGPALLETASESKLPAPKEQRQKQPRTGPIKTQKLPEIEPVEPKEYKPGPIGKERSLKNRKAKDARGAEAEGMEGGVSGGGVSRATDSSPPTSDTTVPELGGDIEGMITVPSAEYTSNSKESVTDYTTPSSSLADSVPTGGNKMEESLVANVALPHSLPLPRRETLQQSSSLSTVSPATVDLTLKMESARKAWENSPSLEKSSPVTSSSSPITSCASSYSSFSSASMPQIPVASVTPSTSLSGSGTYTTSSLSTKTTSASDPPNICKVKPQQLQGGSLSSSTSSSSSNSFSQLGCVPPLLPQQQQTPQVFVSQATAGSAAQIPAFYMDTSHLFSTPHPRLAAPSLAQQQGFQPGLSQPTAVQQIPIPIYAPLQGQPQHQHTHQAQLGLSTGPPVSQPQDLFSSSLQPYRSQQAFMQGNLSQPSMMLSGPSLHSYPGVQGPELGKPQSNLAYQQPSSTQHIPILFEPQLNQASGMGGSQLIDTHMLQARQGMSQHSNMYSGQVQQHGQSSYYSNTQSPSSAMQQVTVPLPGSQLSLPNFGSGGGQPLLALPPTPPQPQPPNINRQPPVSQPYRGLMGPNHNMMQPPTSKMEMDLKLFGSGMDVKPGTPPVSGRSTTPTSSPYRASSTSPSSQSSKMNSMLYQKQFQPSSAGLRMAQHFPGQFNPQILSQPSIVSPLVRPHANSFGGGVQRSPMGPPISPNVSGGLMPHPRPQHPQHSQHPPRGPSGSSLPPRGTQAALKAEQDLKAKQRAEVLQSTHKFFSEQQQQQLKAPQVSMPSRLDQGGKALLDPSATNHQAGGERPDADKPPMSTAKPIRTGPIKPQAIKPEEGK</sequence>
<dbReference type="PANTHER" id="PTHR14038:SF6">
    <property type="entry name" value="PROTEIN PRRC2C"/>
    <property type="match status" value="1"/>
</dbReference>
<feature type="region of interest" description="Disordered" evidence="2">
    <location>
        <begin position="1944"/>
        <end position="2148"/>
    </location>
</feature>
<feature type="compositionally biased region" description="Low complexity" evidence="2">
    <location>
        <begin position="2238"/>
        <end position="2264"/>
    </location>
</feature>
<feature type="compositionally biased region" description="Polar residues" evidence="2">
    <location>
        <begin position="1014"/>
        <end position="1026"/>
    </location>
</feature>
<feature type="compositionally biased region" description="Polar residues" evidence="2">
    <location>
        <begin position="2756"/>
        <end position="2772"/>
    </location>
</feature>
<feature type="compositionally biased region" description="Polar residues" evidence="2">
    <location>
        <begin position="2494"/>
        <end position="2510"/>
    </location>
</feature>
<feature type="compositionally biased region" description="Polar residues" evidence="2">
    <location>
        <begin position="1553"/>
        <end position="1588"/>
    </location>
</feature>
<feature type="compositionally biased region" description="Polar residues" evidence="2">
    <location>
        <begin position="1955"/>
        <end position="1972"/>
    </location>
</feature>
<keyword evidence="5" id="KW-1185">Reference proteome</keyword>
<feature type="region of interest" description="Disordered" evidence="2">
    <location>
        <begin position="2164"/>
        <end position="2183"/>
    </location>
</feature>
<feature type="compositionally biased region" description="Basic and acidic residues" evidence="2">
    <location>
        <begin position="1722"/>
        <end position="1743"/>
    </location>
</feature>
<comment type="caution">
    <text evidence="4">The sequence shown here is derived from an EMBL/GenBank/DDBJ whole genome shotgun (WGS) entry which is preliminary data.</text>
</comment>
<feature type="compositionally biased region" description="Basic and acidic residues" evidence="2">
    <location>
        <begin position="1282"/>
        <end position="1293"/>
    </location>
</feature>
<feature type="compositionally biased region" description="Basic and acidic residues" evidence="2">
    <location>
        <begin position="1792"/>
        <end position="1804"/>
    </location>
</feature>
<feature type="compositionally biased region" description="Low complexity" evidence="2">
    <location>
        <begin position="1833"/>
        <end position="1875"/>
    </location>
</feature>
<feature type="region of interest" description="Disordered" evidence="2">
    <location>
        <begin position="685"/>
        <end position="784"/>
    </location>
</feature>
<feature type="compositionally biased region" description="Basic and acidic residues" evidence="2">
    <location>
        <begin position="1081"/>
        <end position="1113"/>
    </location>
</feature>
<feature type="compositionally biased region" description="Low complexity" evidence="2">
    <location>
        <begin position="2200"/>
        <end position="2230"/>
    </location>
</feature>
<gene>
    <name evidence="4" type="ORF">CRENBAI_019515</name>
</gene>
<evidence type="ECO:0000256" key="2">
    <source>
        <dbReference type="SAM" id="MobiDB-lite"/>
    </source>
</evidence>
<feature type="compositionally biased region" description="Polar residues" evidence="2">
    <location>
        <begin position="2118"/>
        <end position="2138"/>
    </location>
</feature>
<feature type="compositionally biased region" description="Polar residues" evidence="2">
    <location>
        <begin position="970"/>
        <end position="980"/>
    </location>
</feature>
<feature type="compositionally biased region" description="Low complexity" evidence="2">
    <location>
        <begin position="2511"/>
        <end position="2523"/>
    </location>
</feature>
<feature type="compositionally biased region" description="Basic and acidic residues" evidence="2">
    <location>
        <begin position="841"/>
        <end position="854"/>
    </location>
</feature>
<feature type="region of interest" description="Disordered" evidence="2">
    <location>
        <begin position="2494"/>
        <end position="2573"/>
    </location>
</feature>
<feature type="compositionally biased region" description="Basic and acidic residues" evidence="2">
    <location>
        <begin position="1480"/>
        <end position="1496"/>
    </location>
</feature>
<feature type="compositionally biased region" description="Polar residues" evidence="2">
    <location>
        <begin position="762"/>
        <end position="771"/>
    </location>
</feature>
<organism evidence="4 5">
    <name type="scientific">Crenichthys baileyi</name>
    <name type="common">White River springfish</name>
    <dbReference type="NCBI Taxonomy" id="28760"/>
    <lineage>
        <taxon>Eukaryota</taxon>
        <taxon>Metazoa</taxon>
        <taxon>Chordata</taxon>
        <taxon>Craniata</taxon>
        <taxon>Vertebrata</taxon>
        <taxon>Euteleostomi</taxon>
        <taxon>Actinopterygii</taxon>
        <taxon>Neopterygii</taxon>
        <taxon>Teleostei</taxon>
        <taxon>Neoteleostei</taxon>
        <taxon>Acanthomorphata</taxon>
        <taxon>Ovalentaria</taxon>
        <taxon>Atherinomorphae</taxon>
        <taxon>Cyprinodontiformes</taxon>
        <taxon>Goodeidae</taxon>
        <taxon>Crenichthys</taxon>
    </lineage>
</organism>
<evidence type="ECO:0000313" key="4">
    <source>
        <dbReference type="EMBL" id="KAK5601872.1"/>
    </source>
</evidence>
<feature type="compositionally biased region" description="Basic and acidic residues" evidence="2">
    <location>
        <begin position="1360"/>
        <end position="1375"/>
    </location>
</feature>
<feature type="compositionally biased region" description="Basic and acidic residues" evidence="2">
    <location>
        <begin position="1165"/>
        <end position="1222"/>
    </location>
</feature>
<feature type="compositionally biased region" description="Basic and acidic residues" evidence="2">
    <location>
        <begin position="267"/>
        <end position="278"/>
    </location>
</feature>
<feature type="compositionally biased region" description="Polar residues" evidence="2">
    <location>
        <begin position="2524"/>
        <end position="2541"/>
    </location>
</feature>
<feature type="compositionally biased region" description="Basic and acidic residues" evidence="2">
    <location>
        <begin position="2743"/>
        <end position="2753"/>
    </location>
</feature>
<protein>
    <recommendedName>
        <fullName evidence="3">BAT2 N-terminal domain-containing protein</fullName>
    </recommendedName>
</protein>
<feature type="compositionally biased region" description="Low complexity" evidence="2">
    <location>
        <begin position="2717"/>
        <end position="2736"/>
    </location>
</feature>
<feature type="compositionally biased region" description="Low complexity" evidence="2">
    <location>
        <begin position="1114"/>
        <end position="1130"/>
    </location>
</feature>
<feature type="region of interest" description="Disordered" evidence="2">
    <location>
        <begin position="2686"/>
        <end position="2833"/>
    </location>
</feature>
<feature type="compositionally biased region" description="Pro residues" evidence="2">
    <location>
        <begin position="138"/>
        <end position="150"/>
    </location>
</feature>
<feature type="compositionally biased region" description="Low complexity" evidence="2">
    <location>
        <begin position="2612"/>
        <end position="2637"/>
    </location>
</feature>
<feature type="compositionally biased region" description="Low complexity" evidence="2">
    <location>
        <begin position="1238"/>
        <end position="1248"/>
    </location>
</feature>
<feature type="compositionally biased region" description="Polar residues" evidence="2">
    <location>
        <begin position="242"/>
        <end position="252"/>
    </location>
</feature>
<feature type="compositionally biased region" description="Basic and acidic residues" evidence="2">
    <location>
        <begin position="2038"/>
        <end position="2073"/>
    </location>
</feature>
<feature type="region of interest" description="Disordered" evidence="2">
    <location>
        <begin position="2194"/>
        <end position="2302"/>
    </location>
</feature>
<dbReference type="Pfam" id="PF07001">
    <property type="entry name" value="BAT2_N"/>
    <property type="match status" value="1"/>
</dbReference>
<feature type="domain" description="BAT2 N-terminal" evidence="3">
    <location>
        <begin position="65"/>
        <end position="199"/>
    </location>
</feature>
<feature type="compositionally biased region" description="Basic and acidic residues" evidence="2">
    <location>
        <begin position="1446"/>
        <end position="1460"/>
    </location>
</feature>
<feature type="compositionally biased region" description="Gly residues" evidence="2">
    <location>
        <begin position="2077"/>
        <end position="2086"/>
    </location>
</feature>
<evidence type="ECO:0000313" key="5">
    <source>
        <dbReference type="Proteomes" id="UP001311232"/>
    </source>
</evidence>
<feature type="compositionally biased region" description="Polar residues" evidence="2">
    <location>
        <begin position="1745"/>
        <end position="1755"/>
    </location>
</feature>
<feature type="region of interest" description="Disordered" evidence="2">
    <location>
        <begin position="323"/>
        <end position="666"/>
    </location>
</feature>
<feature type="compositionally biased region" description="Low complexity" evidence="2">
    <location>
        <begin position="1505"/>
        <end position="1532"/>
    </location>
</feature>
<feature type="compositionally biased region" description="Basic and acidic residues" evidence="2">
    <location>
        <begin position="1315"/>
        <end position="1332"/>
    </location>
</feature>
<keyword evidence="1" id="KW-0597">Phosphoprotein</keyword>
<feature type="region of interest" description="Disordered" evidence="2">
    <location>
        <begin position="970"/>
        <end position="1926"/>
    </location>
</feature>
<evidence type="ECO:0000256" key="1">
    <source>
        <dbReference type="ARBA" id="ARBA00022553"/>
    </source>
</evidence>
<feature type="compositionally biased region" description="Polar residues" evidence="2">
    <location>
        <begin position="152"/>
        <end position="171"/>
    </location>
</feature>
<evidence type="ECO:0000259" key="3">
    <source>
        <dbReference type="Pfam" id="PF07001"/>
    </source>
</evidence>
<feature type="compositionally biased region" description="Low complexity" evidence="2">
    <location>
        <begin position="733"/>
        <end position="755"/>
    </location>
</feature>
<feature type="compositionally biased region" description="Basic and acidic residues" evidence="2">
    <location>
        <begin position="1602"/>
        <end position="1614"/>
    </location>
</feature>
<reference evidence="4 5" key="1">
    <citation type="submission" date="2021-06" db="EMBL/GenBank/DDBJ databases">
        <authorList>
            <person name="Palmer J.M."/>
        </authorList>
    </citation>
    <scope>NUCLEOTIDE SEQUENCE [LARGE SCALE GENOMIC DNA]</scope>
    <source>
        <strain evidence="4 5">MEX-2019</strain>
        <tissue evidence="4">Muscle</tissue>
    </source>
</reference>
<dbReference type="InterPro" id="IPR033184">
    <property type="entry name" value="PRRC2"/>
</dbReference>
<feature type="compositionally biased region" description="Low complexity" evidence="2">
    <location>
        <begin position="1700"/>
        <end position="1713"/>
    </location>
</feature>
<name>A0AAV9QYN3_9TELE</name>
<feature type="region of interest" description="Disordered" evidence="2">
    <location>
        <begin position="2379"/>
        <end position="2401"/>
    </location>
</feature>
<feature type="compositionally biased region" description="Basic and acidic residues" evidence="2">
    <location>
        <begin position="1257"/>
        <end position="1270"/>
    </location>
</feature>
<feature type="compositionally biased region" description="Low complexity" evidence="2">
    <location>
        <begin position="2087"/>
        <end position="2100"/>
    </location>
</feature>
<dbReference type="Proteomes" id="UP001311232">
    <property type="component" value="Unassembled WGS sequence"/>
</dbReference>
<feature type="compositionally biased region" description="Basic and acidic residues" evidence="2">
    <location>
        <begin position="600"/>
        <end position="621"/>
    </location>
</feature>
<feature type="compositionally biased region" description="Basic and acidic residues" evidence="2">
    <location>
        <begin position="880"/>
        <end position="898"/>
    </location>
</feature>
<feature type="compositionally biased region" description="Basic and acidic residues" evidence="2">
    <location>
        <begin position="1003"/>
        <end position="1012"/>
    </location>
</feature>
<feature type="region of interest" description="Disordered" evidence="2">
    <location>
        <begin position="2602"/>
        <end position="2639"/>
    </location>
</feature>
<feature type="compositionally biased region" description="Polar residues" evidence="2">
    <location>
        <begin position="1766"/>
        <end position="1777"/>
    </location>
</feature>
<feature type="compositionally biased region" description="Low complexity" evidence="2">
    <location>
        <begin position="2275"/>
        <end position="2302"/>
    </location>
</feature>
<feature type="compositionally biased region" description="Low complexity" evidence="2">
    <location>
        <begin position="567"/>
        <end position="580"/>
    </location>
</feature>
<feature type="region of interest" description="Disordered" evidence="2">
    <location>
        <begin position="928"/>
        <end position="957"/>
    </location>
</feature>
<feature type="compositionally biased region" description="Pro residues" evidence="2">
    <location>
        <begin position="2552"/>
        <end position="2563"/>
    </location>
</feature>
<dbReference type="PANTHER" id="PTHR14038">
    <property type="entry name" value="BAT2 HLA-B-ASSOCIATED TRANSCRIPT 2"/>
    <property type="match status" value="1"/>
</dbReference>
<dbReference type="GO" id="GO:0030154">
    <property type="term" value="P:cell differentiation"/>
    <property type="evidence" value="ECO:0007669"/>
    <property type="project" value="TreeGrafter"/>
</dbReference>
<accession>A0AAV9QYN3</accession>
<feature type="compositionally biased region" description="Low complexity" evidence="2">
    <location>
        <begin position="1153"/>
        <end position="1164"/>
    </location>
</feature>
<dbReference type="InterPro" id="IPR009738">
    <property type="entry name" value="BAT2_N"/>
</dbReference>
<feature type="compositionally biased region" description="Basic and acidic residues" evidence="2">
    <location>
        <begin position="406"/>
        <end position="436"/>
    </location>
</feature>
<dbReference type="EMBL" id="JAHHUM010002642">
    <property type="protein sequence ID" value="KAK5601872.1"/>
    <property type="molecule type" value="Genomic_DNA"/>
</dbReference>
<proteinExistence type="predicted"/>
<feature type="compositionally biased region" description="Basic and acidic residues" evidence="2">
    <location>
        <begin position="1060"/>
        <end position="1071"/>
    </location>
</feature>
<feature type="compositionally biased region" description="Basic and acidic residues" evidence="2">
    <location>
        <begin position="506"/>
        <end position="554"/>
    </location>
</feature>